<evidence type="ECO:0000313" key="2">
    <source>
        <dbReference type="EMBL" id="QDU84407.1"/>
    </source>
</evidence>
<evidence type="ECO:0000313" key="3">
    <source>
        <dbReference type="Proteomes" id="UP000319342"/>
    </source>
</evidence>
<dbReference type="Gene3D" id="3.20.20.120">
    <property type="entry name" value="Enolase-like C-terminal domain"/>
    <property type="match status" value="1"/>
</dbReference>
<dbReference type="AlphaFoldDB" id="A0A518CYX2"/>
<dbReference type="SUPFAM" id="SSF51604">
    <property type="entry name" value="Enolase C-terminal domain-like"/>
    <property type="match status" value="1"/>
</dbReference>
<evidence type="ECO:0008006" key="4">
    <source>
        <dbReference type="Google" id="ProtNLM"/>
    </source>
</evidence>
<dbReference type="InterPro" id="IPR036849">
    <property type="entry name" value="Enolase-like_C_sf"/>
</dbReference>
<name>A0A518CYX2_9BACT</name>
<gene>
    <name evidence="2" type="ORF">Pla163_15150</name>
</gene>
<dbReference type="Proteomes" id="UP000319342">
    <property type="component" value="Chromosome"/>
</dbReference>
<dbReference type="OrthoDB" id="9774531at2"/>
<dbReference type="EMBL" id="CP036290">
    <property type="protein sequence ID" value="QDU84407.1"/>
    <property type="molecule type" value="Genomic_DNA"/>
</dbReference>
<keyword evidence="3" id="KW-1185">Reference proteome</keyword>
<evidence type="ECO:0000256" key="1">
    <source>
        <dbReference type="SAM" id="MobiDB-lite"/>
    </source>
</evidence>
<protein>
    <recommendedName>
        <fullName evidence="4">L-Ala-D/L-Glu epimerase</fullName>
    </recommendedName>
</protein>
<feature type="region of interest" description="Disordered" evidence="1">
    <location>
        <begin position="344"/>
        <end position="370"/>
    </location>
</feature>
<proteinExistence type="predicted"/>
<dbReference type="RefSeq" id="WP_145185870.1">
    <property type="nucleotide sequence ID" value="NZ_CP036290.1"/>
</dbReference>
<organism evidence="2 3">
    <name type="scientific">Rohdeia mirabilis</name>
    <dbReference type="NCBI Taxonomy" id="2528008"/>
    <lineage>
        <taxon>Bacteria</taxon>
        <taxon>Pseudomonadati</taxon>
        <taxon>Planctomycetota</taxon>
        <taxon>Planctomycetia</taxon>
        <taxon>Planctomycetia incertae sedis</taxon>
        <taxon>Rohdeia</taxon>
    </lineage>
</organism>
<accession>A0A518CYX2</accession>
<sequence>MSTDETTWSRLASLNVAIDGARLEPRASRTSSGWVRRTTRIELFDARERRGAGEDVTYDGAVHLARAPLALPEAGARDAGAFRFRGTLAEFSRAIDPLVDEVEGDYLRFGLEAAALDLALVQADAHLGDVVGRNPRPVRFAVSMGLGPLAQVEALDEVLERAPDTRFKIDFSEAFTDRTVERLAASGRVDVLDLKAHYHGDFQGPAPDARLYGELASALPNAWLEDPTLDGACGEALAPHLERVTWDAPLKSLADLTGLATRPRCINVKPSRFGSIETLCAVLDHCAQNGIACYGGGQFELDVGRRQIQEIAALWYPDAPNDVAPGLYNARPLPADPPRSPLVVGPGWGFGAGDSDRGASVRGASDGASR</sequence>
<reference evidence="2 3" key="1">
    <citation type="submission" date="2019-02" db="EMBL/GenBank/DDBJ databases">
        <title>Deep-cultivation of Planctomycetes and their phenomic and genomic characterization uncovers novel biology.</title>
        <authorList>
            <person name="Wiegand S."/>
            <person name="Jogler M."/>
            <person name="Boedeker C."/>
            <person name="Pinto D."/>
            <person name="Vollmers J."/>
            <person name="Rivas-Marin E."/>
            <person name="Kohn T."/>
            <person name="Peeters S.H."/>
            <person name="Heuer A."/>
            <person name="Rast P."/>
            <person name="Oberbeckmann S."/>
            <person name="Bunk B."/>
            <person name="Jeske O."/>
            <person name="Meyerdierks A."/>
            <person name="Storesund J.E."/>
            <person name="Kallscheuer N."/>
            <person name="Luecker S."/>
            <person name="Lage O.M."/>
            <person name="Pohl T."/>
            <person name="Merkel B.J."/>
            <person name="Hornburger P."/>
            <person name="Mueller R.-W."/>
            <person name="Bruemmer F."/>
            <person name="Labrenz M."/>
            <person name="Spormann A.M."/>
            <person name="Op den Camp H."/>
            <person name="Overmann J."/>
            <person name="Amann R."/>
            <person name="Jetten M.S.M."/>
            <person name="Mascher T."/>
            <person name="Medema M.H."/>
            <person name="Devos D.P."/>
            <person name="Kaster A.-K."/>
            <person name="Ovreas L."/>
            <person name="Rohde M."/>
            <person name="Galperin M.Y."/>
            <person name="Jogler C."/>
        </authorList>
    </citation>
    <scope>NUCLEOTIDE SEQUENCE [LARGE SCALE GENOMIC DNA]</scope>
    <source>
        <strain evidence="2 3">Pla163</strain>
    </source>
</reference>